<sequence length="355" mass="38384">MPRGEKRGLPERSGNMVKHRRTASRRAAEGDEPNESRDDRVLFKERRALRRDGWISKPPPRRSLDTRYRYVKPGHTHDGEEGSDYFLGERSLVDYYLKLHNNVVQCIGDSVRVLQKESTLTNKTRKHGDEELRDLLDTYEPTQDTAGVRANDQYDDDRAVSREVVVGVERGASDRIQNDGSGRDFGADVGSHSTHTDNAAGHVRSGVAAAQGATKGGRHVTSHGAAVVGGSDSRGSGCFVVVDVARGGEAGSKDGSSDSGLATGVEDPASRGDDTGAVTGVVWSGFSCWRGGLSFVKMEATTRLELVAMISQLVWMKLILVVVKLELGPALLVLKGVLVEAPVKHPNVLSVVLHP</sequence>
<feature type="region of interest" description="Disordered" evidence="1">
    <location>
        <begin position="1"/>
        <end position="43"/>
    </location>
</feature>
<feature type="compositionally biased region" description="Basic and acidic residues" evidence="1">
    <location>
        <begin position="26"/>
        <end position="43"/>
    </location>
</feature>
<name>A0A8T1I6C9_9STRA</name>
<reference evidence="2" key="1">
    <citation type="submission" date="2018-05" db="EMBL/GenBank/DDBJ databases">
        <title>Effector identification in a new, highly contiguous assembly of the strawberry crown rot pathogen Phytophthora cactorum.</title>
        <authorList>
            <person name="Armitage A.D."/>
            <person name="Nellist C.F."/>
            <person name="Bates H."/>
            <person name="Vickerstaff R.J."/>
            <person name="Harrison R.J."/>
        </authorList>
    </citation>
    <scope>NUCLEOTIDE SEQUENCE</scope>
    <source>
        <strain evidence="2">P421</strain>
    </source>
</reference>
<dbReference type="AlphaFoldDB" id="A0A8T1I6C9"/>
<evidence type="ECO:0000313" key="3">
    <source>
        <dbReference type="Proteomes" id="UP000760860"/>
    </source>
</evidence>
<organism evidence="2 3">
    <name type="scientific">Phytophthora cactorum</name>
    <dbReference type="NCBI Taxonomy" id="29920"/>
    <lineage>
        <taxon>Eukaryota</taxon>
        <taxon>Sar</taxon>
        <taxon>Stramenopiles</taxon>
        <taxon>Oomycota</taxon>
        <taxon>Peronosporomycetes</taxon>
        <taxon>Peronosporales</taxon>
        <taxon>Peronosporaceae</taxon>
        <taxon>Phytophthora</taxon>
    </lineage>
</organism>
<dbReference type="PANTHER" id="PTHR37069:SF2">
    <property type="entry name" value="PIGGYBAC TRANSPOSABLE ELEMENT-DERIVED PROTEIN DOMAIN-CONTAINING PROTEIN"/>
    <property type="match status" value="1"/>
</dbReference>
<proteinExistence type="predicted"/>
<dbReference type="VEuPathDB" id="FungiDB:PC110_g7655"/>
<dbReference type="Proteomes" id="UP000760860">
    <property type="component" value="Unassembled WGS sequence"/>
</dbReference>
<accession>A0A8T1I6C9</accession>
<feature type="region of interest" description="Disordered" evidence="1">
    <location>
        <begin position="250"/>
        <end position="274"/>
    </location>
</feature>
<evidence type="ECO:0000256" key="1">
    <source>
        <dbReference type="SAM" id="MobiDB-lite"/>
    </source>
</evidence>
<dbReference type="EMBL" id="RCMV01000277">
    <property type="protein sequence ID" value="KAG3220169.1"/>
    <property type="molecule type" value="Genomic_DNA"/>
</dbReference>
<gene>
    <name evidence="2" type="ORF">PC129_g9064</name>
</gene>
<protein>
    <submittedName>
        <fullName evidence="2">Uncharacterized protein</fullName>
    </submittedName>
</protein>
<feature type="compositionally biased region" description="Basic and acidic residues" evidence="1">
    <location>
        <begin position="1"/>
        <end position="10"/>
    </location>
</feature>
<evidence type="ECO:0000313" key="2">
    <source>
        <dbReference type="EMBL" id="KAG3220169.1"/>
    </source>
</evidence>
<dbReference type="PANTHER" id="PTHR37069">
    <property type="entry name" value="DDE_TNP_1_7 DOMAIN-CONTAINING PROTEIN"/>
    <property type="match status" value="1"/>
</dbReference>
<comment type="caution">
    <text evidence="2">The sequence shown here is derived from an EMBL/GenBank/DDBJ whole genome shotgun (WGS) entry which is preliminary data.</text>
</comment>